<dbReference type="Proteomes" id="UP000001444">
    <property type="component" value="Chromosome"/>
</dbReference>
<name>C9Z8N4_STRSW</name>
<organism evidence="1 2">
    <name type="scientific">Streptomyces scabiei (strain 87.22)</name>
    <dbReference type="NCBI Taxonomy" id="680198"/>
    <lineage>
        <taxon>Bacteria</taxon>
        <taxon>Bacillati</taxon>
        <taxon>Actinomycetota</taxon>
        <taxon>Actinomycetes</taxon>
        <taxon>Kitasatosporales</taxon>
        <taxon>Streptomycetaceae</taxon>
        <taxon>Streptomyces</taxon>
    </lineage>
</organism>
<dbReference type="eggNOG" id="ENOG50345V9">
    <property type="taxonomic scope" value="Bacteria"/>
</dbReference>
<evidence type="ECO:0000313" key="2">
    <source>
        <dbReference type="Proteomes" id="UP000001444"/>
    </source>
</evidence>
<dbReference type="KEGG" id="scb:SCAB_44471"/>
<proteinExistence type="predicted"/>
<dbReference type="STRING" id="680198.SCAB_44471"/>
<evidence type="ECO:0000313" key="1">
    <source>
        <dbReference type="EMBL" id="CBG71509.1"/>
    </source>
</evidence>
<dbReference type="AlphaFoldDB" id="C9Z8N4"/>
<gene>
    <name evidence="1" type="ordered locus">SCAB_44471</name>
</gene>
<sequence length="99" mass="10611">MDGEAADEMRLLPWVGEGGKACYLVTDGECGAVSRAADVVEGVRLGMGRELLGHAGEMLTADTPDLELRFLVQRLSEALADAIRVAESRGQRLGQRRLG</sequence>
<keyword evidence="2" id="KW-1185">Reference proteome</keyword>
<dbReference type="EMBL" id="FN554889">
    <property type="protein sequence ID" value="CBG71509.1"/>
    <property type="molecule type" value="Genomic_DNA"/>
</dbReference>
<dbReference type="HOGENOM" id="CLU_158014_0_0_11"/>
<protein>
    <submittedName>
        <fullName evidence="1">Uncharacterized protein</fullName>
    </submittedName>
</protein>
<accession>C9Z8N4</accession>
<reference evidence="1 2" key="1">
    <citation type="journal article" date="2010" name="Mol. Plant Microbe Interact.">
        <title>Streptomyces scabies 87-22 contains a coronafacic acid-like biosynthetic cluster that contributes to plant-microbe interactions.</title>
        <authorList>
            <person name="Bignell D.R."/>
            <person name="Seipke R.F."/>
            <person name="Huguet-Tapia J.C."/>
            <person name="Chambers A.H."/>
            <person name="Parry R.J."/>
            <person name="Loria R."/>
        </authorList>
    </citation>
    <scope>NUCLEOTIDE SEQUENCE [LARGE SCALE GENOMIC DNA]</scope>
    <source>
        <strain evidence="1 2">87.22</strain>
    </source>
</reference>